<dbReference type="InterPro" id="IPR029064">
    <property type="entry name" value="Ribosomal_eL30-like_sf"/>
</dbReference>
<evidence type="ECO:0008006" key="3">
    <source>
        <dbReference type="Google" id="ProtNLM"/>
    </source>
</evidence>
<reference evidence="2" key="1">
    <citation type="journal article" date="2019" name="Int. J. Syst. Evol. Microbiol.">
        <title>The Global Catalogue of Microorganisms (GCM) 10K type strain sequencing project: providing services to taxonomists for standard genome sequencing and annotation.</title>
        <authorList>
            <consortium name="The Broad Institute Genomics Platform"/>
            <consortium name="The Broad Institute Genome Sequencing Center for Infectious Disease"/>
            <person name="Wu L."/>
            <person name="Ma J."/>
        </authorList>
    </citation>
    <scope>NUCLEOTIDE SEQUENCE [LARGE SCALE GENOMIC DNA]</scope>
    <source>
        <strain evidence="2">CGMCC 1.14993</strain>
    </source>
</reference>
<evidence type="ECO:0000313" key="1">
    <source>
        <dbReference type="EMBL" id="GGI12495.1"/>
    </source>
</evidence>
<proteinExistence type="predicted"/>
<comment type="caution">
    <text evidence="1">The sequence shown here is derived from an EMBL/GenBank/DDBJ whole genome shotgun (WGS) entry which is preliminary data.</text>
</comment>
<evidence type="ECO:0000313" key="2">
    <source>
        <dbReference type="Proteomes" id="UP000626244"/>
    </source>
</evidence>
<name>A0A8J3AGM6_9BACI</name>
<dbReference type="RefSeq" id="WP_188483327.1">
    <property type="nucleotide sequence ID" value="NZ_BMHB01000001.1"/>
</dbReference>
<dbReference type="Proteomes" id="UP000626244">
    <property type="component" value="Unassembled WGS sequence"/>
</dbReference>
<organism evidence="1 2">
    <name type="scientific">Gottfriedia solisilvae</name>
    <dbReference type="NCBI Taxonomy" id="1516104"/>
    <lineage>
        <taxon>Bacteria</taxon>
        <taxon>Bacillati</taxon>
        <taxon>Bacillota</taxon>
        <taxon>Bacilli</taxon>
        <taxon>Bacillales</taxon>
        <taxon>Bacillaceae</taxon>
        <taxon>Gottfriedia</taxon>
    </lineage>
</organism>
<dbReference type="AlphaFoldDB" id="A0A8J3AGM6"/>
<accession>A0A8J3AGM6</accession>
<gene>
    <name evidence="1" type="ORF">GCM10007380_13200</name>
</gene>
<dbReference type="EMBL" id="BMHB01000001">
    <property type="protein sequence ID" value="GGI12495.1"/>
    <property type="molecule type" value="Genomic_DNA"/>
</dbReference>
<dbReference type="PIRSF" id="PIRSF034303">
    <property type="entry name" value="DUF1694"/>
    <property type="match status" value="1"/>
</dbReference>
<protein>
    <recommendedName>
        <fullName evidence="3">DUF1694 domain-containing protein</fullName>
    </recommendedName>
</protein>
<dbReference type="InterPro" id="IPR012543">
    <property type="entry name" value="DUF1694"/>
</dbReference>
<keyword evidence="2" id="KW-1185">Reference proteome</keyword>
<dbReference type="Gene3D" id="3.30.1330.30">
    <property type="match status" value="1"/>
</dbReference>
<sequence length="129" mass="14474">MAGNNVEDYLIKGIYGEKQIKIEERNVFLGTIRERVEIALTTSQVMANSIYSQIEANFSNKSLTLLLNGTLPYTAISKYIKLAKKANLPFSLVNNLPTPTPIGLVLAHKNAVDKNEIFIKDELYHSTQF</sequence>
<dbReference type="Pfam" id="PF07997">
    <property type="entry name" value="DUF1694"/>
    <property type="match status" value="1"/>
</dbReference>
<dbReference type="SUPFAM" id="SSF160515">
    <property type="entry name" value="YueI-like"/>
    <property type="match status" value="1"/>
</dbReference>